<keyword evidence="2" id="KW-1133">Transmembrane helix</keyword>
<dbReference type="Proteomes" id="UP000712007">
    <property type="component" value="Unassembled WGS sequence"/>
</dbReference>
<evidence type="ECO:0008006" key="5">
    <source>
        <dbReference type="Google" id="ProtNLM"/>
    </source>
</evidence>
<reference evidence="3" key="1">
    <citation type="submission" date="2020-10" db="EMBL/GenBank/DDBJ databases">
        <authorList>
            <person name="Gilroy R."/>
        </authorList>
    </citation>
    <scope>NUCLEOTIDE SEQUENCE</scope>
    <source>
        <strain evidence="3">3924</strain>
    </source>
</reference>
<accession>A0A940DKI8</accession>
<sequence>MLGDHYMRIKSDRKKAISHIKAAERFCPHGYSCLRTHILFSHAYIYNVEYPERKIELLHKAIGLAERDSNYNYLGHCYRAMMLTHQSDSARIYADKAMNPALLSKMDTLQRLLVMSSFAERFADELSGDSIVALAKPLYDRVSYSYYAYPVGLGYIKLGDTAAAQPCLDKLKSVKDMHLYYHILAYKKAMWENDYPAAIAELTAADSIRIEDFLNLYRENVEELESEIDSTSAIAEIHEKNEWTVIAVLSVALAAVLSLAAIYIHHLGRSRETERQRNRAEMEKMQLLLENREKEERLIRIQEENKALKQRIDTFSGKTVDLIKRYISKERTFSINYITQQINSVTNGVIDRIAALCPRLSTKEILILYLRSIDISNADIALVLEYSNANTVSRTIGKIKDKLPIGDIDIHDWFFTEILPSVIPPDDAA</sequence>
<dbReference type="AlphaFoldDB" id="A0A940DKI8"/>
<keyword evidence="2" id="KW-0472">Membrane</keyword>
<evidence type="ECO:0000256" key="1">
    <source>
        <dbReference type="SAM" id="Coils"/>
    </source>
</evidence>
<dbReference type="EMBL" id="JADIMV010000097">
    <property type="protein sequence ID" value="MBO8440106.1"/>
    <property type="molecule type" value="Genomic_DNA"/>
</dbReference>
<feature type="coiled-coil region" evidence="1">
    <location>
        <begin position="270"/>
        <end position="318"/>
    </location>
</feature>
<proteinExistence type="predicted"/>
<keyword evidence="1" id="KW-0175">Coiled coil</keyword>
<evidence type="ECO:0000256" key="2">
    <source>
        <dbReference type="SAM" id="Phobius"/>
    </source>
</evidence>
<evidence type="ECO:0000313" key="3">
    <source>
        <dbReference type="EMBL" id="MBO8440106.1"/>
    </source>
</evidence>
<protein>
    <recommendedName>
        <fullName evidence="5">Tetratricopeptide repeat protein</fullName>
    </recommendedName>
</protein>
<organism evidence="3 4">
    <name type="scientific">Candidatus Aphodosoma intestinipullorum</name>
    <dbReference type="NCBI Taxonomy" id="2840674"/>
    <lineage>
        <taxon>Bacteria</taxon>
        <taxon>Pseudomonadati</taxon>
        <taxon>Bacteroidota</taxon>
        <taxon>Bacteroidia</taxon>
        <taxon>Bacteroidales</taxon>
        <taxon>Candidatus Aphodosoma</taxon>
    </lineage>
</organism>
<gene>
    <name evidence="3" type="ORF">IAC51_05585</name>
</gene>
<reference evidence="3" key="2">
    <citation type="journal article" date="2021" name="PeerJ">
        <title>Extensive microbial diversity within the chicken gut microbiome revealed by metagenomics and culture.</title>
        <authorList>
            <person name="Gilroy R."/>
            <person name="Ravi A."/>
            <person name="Getino M."/>
            <person name="Pursley I."/>
            <person name="Horton D.L."/>
            <person name="Alikhan N.F."/>
            <person name="Baker D."/>
            <person name="Gharbi K."/>
            <person name="Hall N."/>
            <person name="Watson M."/>
            <person name="Adriaenssens E.M."/>
            <person name="Foster-Nyarko E."/>
            <person name="Jarju S."/>
            <person name="Secka A."/>
            <person name="Antonio M."/>
            <person name="Oren A."/>
            <person name="Chaudhuri R.R."/>
            <person name="La Ragione R."/>
            <person name="Hildebrand F."/>
            <person name="Pallen M.J."/>
        </authorList>
    </citation>
    <scope>NUCLEOTIDE SEQUENCE</scope>
    <source>
        <strain evidence="3">3924</strain>
    </source>
</reference>
<keyword evidence="2" id="KW-0812">Transmembrane</keyword>
<comment type="caution">
    <text evidence="3">The sequence shown here is derived from an EMBL/GenBank/DDBJ whole genome shotgun (WGS) entry which is preliminary data.</text>
</comment>
<name>A0A940DKI8_9BACT</name>
<feature type="transmembrane region" description="Helical" evidence="2">
    <location>
        <begin position="243"/>
        <end position="264"/>
    </location>
</feature>
<feature type="coiled-coil region" evidence="1">
    <location>
        <begin position="214"/>
        <end position="241"/>
    </location>
</feature>
<evidence type="ECO:0000313" key="4">
    <source>
        <dbReference type="Proteomes" id="UP000712007"/>
    </source>
</evidence>